<evidence type="ECO:0000313" key="3">
    <source>
        <dbReference type="EMBL" id="RKR97011.1"/>
    </source>
</evidence>
<dbReference type="InterPro" id="IPR007383">
    <property type="entry name" value="DUF445"/>
</dbReference>
<feature type="transmembrane region" description="Helical" evidence="2">
    <location>
        <begin position="440"/>
        <end position="461"/>
    </location>
</feature>
<feature type="transmembrane region" description="Helical" evidence="2">
    <location>
        <begin position="60"/>
        <end position="80"/>
    </location>
</feature>
<gene>
    <name evidence="3" type="ORF">DFJ75_3875</name>
</gene>
<dbReference type="EMBL" id="RBKV01000001">
    <property type="protein sequence ID" value="RKR97011.1"/>
    <property type="molecule type" value="Genomic_DNA"/>
</dbReference>
<dbReference type="PANTHER" id="PTHR38442">
    <property type="entry name" value="INNER MEMBRANE PROTEIN-RELATED"/>
    <property type="match status" value="1"/>
</dbReference>
<comment type="caution">
    <text evidence="3">The sequence shown here is derived from an EMBL/GenBank/DDBJ whole genome shotgun (WGS) entry which is preliminary data.</text>
</comment>
<dbReference type="Proteomes" id="UP000274762">
    <property type="component" value="Unassembled WGS sequence"/>
</dbReference>
<feature type="compositionally biased region" description="Low complexity" evidence="1">
    <location>
        <begin position="21"/>
        <end position="35"/>
    </location>
</feature>
<organism evidence="3 4">
    <name type="scientific">Williamsia marianensis</name>
    <dbReference type="NCBI Taxonomy" id="85044"/>
    <lineage>
        <taxon>Bacteria</taxon>
        <taxon>Bacillati</taxon>
        <taxon>Actinomycetota</taxon>
        <taxon>Actinomycetes</taxon>
        <taxon>Mycobacteriales</taxon>
        <taxon>Nocardiaceae</taxon>
        <taxon>Williamsia</taxon>
    </lineage>
</organism>
<accession>A0A495K752</accession>
<sequence>MNPTQATPPAIDSGGRHRLPGELPSGRPSSSPSGEAPKRTIAGLSGADAERKVALRRMKMVATGFLLFAAAVYFFCRWIEDRDGDNVAAWVGYVRAASEAGMVGALADWFAVTALFKHPLGIPIPHTALIRKKKDQIGEQLGDFIEDNFMTPEVIEDKVSQLALPTRVSSWLADPKNAPRVGAEAARGIAFAAEMLDDEDIEQLIMAGMRWAAEPEWGPPAGRVLEQLIAENRLEPVIQMVCDRAHDFALGSQDLIDRVIDKDGPAWAPKFVNSLVGDRLYRELVEFTFKVRSDPDHQVRQAMTAMLVQLATDLQNDPATIARLEAIKTEMLERDEVTGAASTAWNAGKALIEQLLADPNGTLRATLTDSIIQVAVRIRDDEVLQNKMNQWMVRVARHVSQNYSQEIISVITETVRGWDADDTSKKIELQVGRDLQFIRINGTVVGSLAGLTIYTVSVLLFH</sequence>
<evidence type="ECO:0000256" key="1">
    <source>
        <dbReference type="SAM" id="MobiDB-lite"/>
    </source>
</evidence>
<evidence type="ECO:0000313" key="4">
    <source>
        <dbReference type="Proteomes" id="UP000274762"/>
    </source>
</evidence>
<dbReference type="OrthoDB" id="9769590at2"/>
<protein>
    <submittedName>
        <fullName evidence="3">Uncharacterized membrane-anchored protein YjiN (DUF445 family)</fullName>
    </submittedName>
</protein>
<dbReference type="Pfam" id="PF04286">
    <property type="entry name" value="DUF445"/>
    <property type="match status" value="1"/>
</dbReference>
<dbReference type="PANTHER" id="PTHR38442:SF1">
    <property type="entry name" value="INNER MEMBRANE PROTEIN"/>
    <property type="match status" value="1"/>
</dbReference>
<name>A0A495K752_WILMA</name>
<dbReference type="GO" id="GO:0005886">
    <property type="term" value="C:plasma membrane"/>
    <property type="evidence" value="ECO:0007669"/>
    <property type="project" value="TreeGrafter"/>
</dbReference>
<feature type="region of interest" description="Disordered" evidence="1">
    <location>
        <begin position="1"/>
        <end position="43"/>
    </location>
</feature>
<dbReference type="AlphaFoldDB" id="A0A495K752"/>
<evidence type="ECO:0000256" key="2">
    <source>
        <dbReference type="SAM" id="Phobius"/>
    </source>
</evidence>
<keyword evidence="2" id="KW-1133">Transmembrane helix</keyword>
<proteinExistence type="predicted"/>
<keyword evidence="2" id="KW-0472">Membrane</keyword>
<reference evidence="3 4" key="1">
    <citation type="submission" date="2018-10" db="EMBL/GenBank/DDBJ databases">
        <title>Sequencing the genomes of 1000 actinobacteria strains.</title>
        <authorList>
            <person name="Klenk H.-P."/>
        </authorList>
    </citation>
    <scope>NUCLEOTIDE SEQUENCE [LARGE SCALE GENOMIC DNA]</scope>
    <source>
        <strain evidence="3 4">DSM 44343</strain>
    </source>
</reference>
<keyword evidence="2" id="KW-0812">Transmembrane</keyword>